<dbReference type="GO" id="GO:0022857">
    <property type="term" value="F:transmembrane transporter activity"/>
    <property type="evidence" value="ECO:0007669"/>
    <property type="project" value="InterPro"/>
</dbReference>
<feature type="transmembrane region" description="Helical" evidence="6">
    <location>
        <begin position="61"/>
        <end position="83"/>
    </location>
</feature>
<feature type="transmembrane region" description="Helical" evidence="6">
    <location>
        <begin position="257"/>
        <end position="278"/>
    </location>
</feature>
<proteinExistence type="predicted"/>
<evidence type="ECO:0000313" key="8">
    <source>
        <dbReference type="EMBL" id="PJJ54207.1"/>
    </source>
</evidence>
<keyword evidence="9" id="KW-1185">Reference proteome</keyword>
<evidence type="ECO:0000256" key="5">
    <source>
        <dbReference type="ARBA" id="ARBA00023136"/>
    </source>
</evidence>
<keyword evidence="5 6" id="KW-0472">Membrane</keyword>
<feature type="transmembrane region" description="Helical" evidence="6">
    <location>
        <begin position="21"/>
        <end position="41"/>
    </location>
</feature>
<feature type="transmembrane region" description="Helical" evidence="6">
    <location>
        <begin position="313"/>
        <end position="333"/>
    </location>
</feature>
<feature type="domain" description="Major facilitator superfamily (MFS) profile" evidence="7">
    <location>
        <begin position="22"/>
        <end position="395"/>
    </location>
</feature>
<comment type="caution">
    <text evidence="8">The sequence shown here is derived from an EMBL/GenBank/DDBJ whole genome shotgun (WGS) entry which is preliminary data.</text>
</comment>
<comment type="subcellular location">
    <subcellularLocation>
        <location evidence="1">Cell membrane</location>
        <topology evidence="1">Multi-pass membrane protein</topology>
    </subcellularLocation>
</comment>
<dbReference type="InterPro" id="IPR020846">
    <property type="entry name" value="MFS_dom"/>
</dbReference>
<feature type="transmembrane region" description="Helical" evidence="6">
    <location>
        <begin position="176"/>
        <end position="198"/>
    </location>
</feature>
<keyword evidence="2" id="KW-1003">Cell membrane</keyword>
<dbReference type="InterPro" id="IPR011701">
    <property type="entry name" value="MFS"/>
</dbReference>
<evidence type="ECO:0000256" key="1">
    <source>
        <dbReference type="ARBA" id="ARBA00004651"/>
    </source>
</evidence>
<name>A0A2M9B8G8_9ACTN</name>
<accession>A0A2M9B8G8</accession>
<feature type="transmembrane region" description="Helical" evidence="6">
    <location>
        <begin position="149"/>
        <end position="170"/>
    </location>
</feature>
<organism evidence="8 9">
    <name type="scientific">Mumia flava</name>
    <dbReference type="NCBI Taxonomy" id="1348852"/>
    <lineage>
        <taxon>Bacteria</taxon>
        <taxon>Bacillati</taxon>
        <taxon>Actinomycetota</taxon>
        <taxon>Actinomycetes</taxon>
        <taxon>Propionibacteriales</taxon>
        <taxon>Nocardioidaceae</taxon>
        <taxon>Mumia</taxon>
    </lineage>
</organism>
<keyword evidence="3 6" id="KW-0812">Transmembrane</keyword>
<dbReference type="PANTHER" id="PTHR43124">
    <property type="entry name" value="PURINE EFFLUX PUMP PBUE"/>
    <property type="match status" value="1"/>
</dbReference>
<dbReference type="InterPro" id="IPR050189">
    <property type="entry name" value="MFS_Efflux_Transporters"/>
</dbReference>
<dbReference type="GO" id="GO:0005886">
    <property type="term" value="C:plasma membrane"/>
    <property type="evidence" value="ECO:0007669"/>
    <property type="project" value="UniProtKB-SubCell"/>
</dbReference>
<dbReference type="AlphaFoldDB" id="A0A2M9B8G8"/>
<evidence type="ECO:0000256" key="4">
    <source>
        <dbReference type="ARBA" id="ARBA00022989"/>
    </source>
</evidence>
<feature type="transmembrane region" description="Helical" evidence="6">
    <location>
        <begin position="285"/>
        <end position="307"/>
    </location>
</feature>
<feature type="transmembrane region" description="Helical" evidence="6">
    <location>
        <begin position="219"/>
        <end position="245"/>
    </location>
</feature>
<feature type="transmembrane region" description="Helical" evidence="6">
    <location>
        <begin position="373"/>
        <end position="392"/>
    </location>
</feature>
<evidence type="ECO:0000256" key="2">
    <source>
        <dbReference type="ARBA" id="ARBA00022475"/>
    </source>
</evidence>
<dbReference type="PROSITE" id="PS50850">
    <property type="entry name" value="MFS"/>
    <property type="match status" value="1"/>
</dbReference>
<dbReference type="InterPro" id="IPR036259">
    <property type="entry name" value="MFS_trans_sf"/>
</dbReference>
<dbReference type="Proteomes" id="UP000230842">
    <property type="component" value="Unassembled WGS sequence"/>
</dbReference>
<evidence type="ECO:0000259" key="7">
    <source>
        <dbReference type="PROSITE" id="PS50850"/>
    </source>
</evidence>
<evidence type="ECO:0000313" key="9">
    <source>
        <dbReference type="Proteomes" id="UP000230842"/>
    </source>
</evidence>
<dbReference type="SUPFAM" id="SSF103473">
    <property type="entry name" value="MFS general substrate transporter"/>
    <property type="match status" value="1"/>
</dbReference>
<dbReference type="PANTHER" id="PTHR43124:SF4">
    <property type="entry name" value="SUGAR EFFLUX TRANSPORTER"/>
    <property type="match status" value="1"/>
</dbReference>
<dbReference type="EMBL" id="PGEZ01000002">
    <property type="protein sequence ID" value="PJJ54207.1"/>
    <property type="molecule type" value="Genomic_DNA"/>
</dbReference>
<gene>
    <name evidence="8" type="ORF">CLV56_3715</name>
</gene>
<dbReference type="Pfam" id="PF07690">
    <property type="entry name" value="MFS_1"/>
    <property type="match status" value="1"/>
</dbReference>
<evidence type="ECO:0000256" key="6">
    <source>
        <dbReference type="SAM" id="Phobius"/>
    </source>
</evidence>
<feature type="transmembrane region" description="Helical" evidence="6">
    <location>
        <begin position="118"/>
        <end position="137"/>
    </location>
</feature>
<feature type="transmembrane region" description="Helical" evidence="6">
    <location>
        <begin position="340"/>
        <end position="361"/>
    </location>
</feature>
<keyword evidence="4 6" id="KW-1133">Transmembrane helix</keyword>
<dbReference type="Gene3D" id="1.20.1250.20">
    <property type="entry name" value="MFS general substrate transporter like domains"/>
    <property type="match status" value="1"/>
</dbReference>
<sequence>MSRTERAPGPATSRLRDRRRAYVSLVALAVAAFAFNTVEILPVGLLPEIAAGLGLSPPQAGMLVTAYALTIAVGTVPVVAASTRVRRRTVILGVVAVLTVATVVFVVVPAVGSVFGSRVATAVAHGVMWSLMGPAAVAPYPEHLRGRVLSVLATAGAAAIVGGLPAGTWLGGLLGWRVPFVVVAVLGIGSVAMLAACLDDHDDARPEIGRARSRAPDAFAFALVLVVLAASVAATFTVVTFVSLLPVDGGINGARRAAVLTTFGVSGVAAAALLGRLLDRRPRAAFALALGLQGGGLIALTAAAAWGPALWPGAALLGAAATTVPLVCQYVVYDLAPARLELALALASLAYNAGVALGAGLGSWALRTHASDALVPASLVVWTAAAAVCAVARRRTSMQAITVSLLDVPREDRAE</sequence>
<reference evidence="8 9" key="1">
    <citation type="submission" date="2017-11" db="EMBL/GenBank/DDBJ databases">
        <title>Genomic Encyclopedia of Archaeal and Bacterial Type Strains, Phase II (KMG-II): From Individual Species to Whole Genera.</title>
        <authorList>
            <person name="Goeker M."/>
        </authorList>
    </citation>
    <scope>NUCLEOTIDE SEQUENCE [LARGE SCALE GENOMIC DNA]</scope>
    <source>
        <strain evidence="8 9">DSM 27763</strain>
    </source>
</reference>
<protein>
    <submittedName>
        <fullName evidence="8">DHA1 family L-arabinose/isopropyl-beta-D-thiogalactopyranoside export protein-like MFS transporter/DHA1 family inner membrane transport protein</fullName>
    </submittedName>
</protein>
<evidence type="ECO:0000256" key="3">
    <source>
        <dbReference type="ARBA" id="ARBA00022692"/>
    </source>
</evidence>
<feature type="transmembrane region" description="Helical" evidence="6">
    <location>
        <begin position="90"/>
        <end position="112"/>
    </location>
</feature>